<dbReference type="EMBL" id="BGZK01000181">
    <property type="protein sequence ID" value="GBP26544.1"/>
    <property type="molecule type" value="Genomic_DNA"/>
</dbReference>
<proteinExistence type="predicted"/>
<dbReference type="OrthoDB" id="411871at2759"/>
<protein>
    <submittedName>
        <fullName evidence="2">Uncharacterized protein</fullName>
    </submittedName>
</protein>
<keyword evidence="3" id="KW-1185">Reference proteome</keyword>
<evidence type="ECO:0000313" key="3">
    <source>
        <dbReference type="Proteomes" id="UP000299102"/>
    </source>
</evidence>
<dbReference type="Proteomes" id="UP000299102">
    <property type="component" value="Unassembled WGS sequence"/>
</dbReference>
<organism evidence="2 3">
    <name type="scientific">Eumeta variegata</name>
    <name type="common">Bagworm moth</name>
    <name type="synonym">Eumeta japonica</name>
    <dbReference type="NCBI Taxonomy" id="151549"/>
    <lineage>
        <taxon>Eukaryota</taxon>
        <taxon>Metazoa</taxon>
        <taxon>Ecdysozoa</taxon>
        <taxon>Arthropoda</taxon>
        <taxon>Hexapoda</taxon>
        <taxon>Insecta</taxon>
        <taxon>Pterygota</taxon>
        <taxon>Neoptera</taxon>
        <taxon>Endopterygota</taxon>
        <taxon>Lepidoptera</taxon>
        <taxon>Glossata</taxon>
        <taxon>Ditrysia</taxon>
        <taxon>Tineoidea</taxon>
        <taxon>Psychidae</taxon>
        <taxon>Oiketicinae</taxon>
        <taxon>Eumeta</taxon>
    </lineage>
</organism>
<sequence length="164" mass="18075">MSAPKSGASETRHQAGGSTWSRNMCRPKGLMKGQKQRCRPRIGSSFVLHRTGRTCGTDSTGSSGKRKKNREDVLLQADSERVLSPNKSATLLAEIFFPDDWVDIDDPHYAEVRRQTDGDDQPPITSGDLPGIYPTFTGAEVKNAFKVFHVRKAPGIDEITLDIC</sequence>
<feature type="region of interest" description="Disordered" evidence="1">
    <location>
        <begin position="1"/>
        <end position="71"/>
    </location>
</feature>
<feature type="compositionally biased region" description="Polar residues" evidence="1">
    <location>
        <begin position="54"/>
        <end position="63"/>
    </location>
</feature>
<dbReference type="AlphaFoldDB" id="A0A4C1UKY4"/>
<gene>
    <name evidence="2" type="ORF">EVAR_86047_1</name>
</gene>
<evidence type="ECO:0000313" key="2">
    <source>
        <dbReference type="EMBL" id="GBP26544.1"/>
    </source>
</evidence>
<accession>A0A4C1UKY4</accession>
<comment type="caution">
    <text evidence="2">The sequence shown here is derived from an EMBL/GenBank/DDBJ whole genome shotgun (WGS) entry which is preliminary data.</text>
</comment>
<evidence type="ECO:0000256" key="1">
    <source>
        <dbReference type="SAM" id="MobiDB-lite"/>
    </source>
</evidence>
<reference evidence="2 3" key="1">
    <citation type="journal article" date="2019" name="Commun. Biol.">
        <title>The bagworm genome reveals a unique fibroin gene that provides high tensile strength.</title>
        <authorList>
            <person name="Kono N."/>
            <person name="Nakamura H."/>
            <person name="Ohtoshi R."/>
            <person name="Tomita M."/>
            <person name="Numata K."/>
            <person name="Arakawa K."/>
        </authorList>
    </citation>
    <scope>NUCLEOTIDE SEQUENCE [LARGE SCALE GENOMIC DNA]</scope>
</reference>
<name>A0A4C1UKY4_EUMVA</name>